<name>A0A7Y6IR95_9ACTN</name>
<evidence type="ECO:0000256" key="2">
    <source>
        <dbReference type="SAM" id="Phobius"/>
    </source>
</evidence>
<proteinExistence type="predicted"/>
<evidence type="ECO:0000313" key="3">
    <source>
        <dbReference type="EMBL" id="NUW42929.1"/>
    </source>
</evidence>
<keyword evidence="4" id="KW-1185">Reference proteome</keyword>
<keyword evidence="2" id="KW-1133">Transmembrane helix</keyword>
<comment type="caution">
    <text evidence="3">The sequence shown here is derived from an EMBL/GenBank/DDBJ whole genome shotgun (WGS) entry which is preliminary data.</text>
</comment>
<dbReference type="RefSeq" id="WP_175602462.1">
    <property type="nucleotide sequence ID" value="NZ_JABWGO010000005.1"/>
</dbReference>
<accession>A0A7Y6IR95</accession>
<organism evidence="3 4">
    <name type="scientific">Nonomuraea rhodomycinica</name>
    <dbReference type="NCBI Taxonomy" id="1712872"/>
    <lineage>
        <taxon>Bacteria</taxon>
        <taxon>Bacillati</taxon>
        <taxon>Actinomycetota</taxon>
        <taxon>Actinomycetes</taxon>
        <taxon>Streptosporangiales</taxon>
        <taxon>Streptosporangiaceae</taxon>
        <taxon>Nonomuraea</taxon>
    </lineage>
</organism>
<feature type="transmembrane region" description="Helical" evidence="2">
    <location>
        <begin position="44"/>
        <end position="65"/>
    </location>
</feature>
<dbReference type="EMBL" id="JABWGO010000005">
    <property type="protein sequence ID" value="NUW42929.1"/>
    <property type="molecule type" value="Genomic_DNA"/>
</dbReference>
<feature type="region of interest" description="Disordered" evidence="1">
    <location>
        <begin position="152"/>
        <end position="174"/>
    </location>
</feature>
<gene>
    <name evidence="3" type="ORF">HT134_22725</name>
</gene>
<sequence length="303" mass="31468">MTHTESDLRELLEEHAHGRAGQEPAAQFDAIVRRGRRMRRTRRAATAGTALAVAAVAAAGLTSLLPPGTQRGEGAAVAQQPADSARVVTRGPELPGTLPVVLGARKFDLGLIQSRRFETVGVARKVTYTPTSVFTGFAVVCEDQRSWVVVSQRGKGGEPTGVSGRCAGSMSGHNDKLSVPSDWLKRPQSLQVWVFPADAPVRKAAEAVTGCRQARGARCDEGALSGALANPEVRRRLSAMVRERPGRWAIGIYDRPAPAPAPAPTASAVPSAGPSAAPTASTAPSAGPSAAPTASASPTARRP</sequence>
<evidence type="ECO:0000256" key="1">
    <source>
        <dbReference type="SAM" id="MobiDB-lite"/>
    </source>
</evidence>
<protein>
    <submittedName>
        <fullName evidence="3">Uncharacterized protein</fullName>
    </submittedName>
</protein>
<feature type="compositionally biased region" description="Low complexity" evidence="1">
    <location>
        <begin position="264"/>
        <end position="303"/>
    </location>
</feature>
<dbReference type="Proteomes" id="UP000546126">
    <property type="component" value="Unassembled WGS sequence"/>
</dbReference>
<keyword evidence="2" id="KW-0472">Membrane</keyword>
<feature type="region of interest" description="Disordered" evidence="1">
    <location>
        <begin position="257"/>
        <end position="303"/>
    </location>
</feature>
<reference evidence="3 4" key="1">
    <citation type="submission" date="2020-06" db="EMBL/GenBank/DDBJ databases">
        <authorList>
            <person name="Chanama M."/>
        </authorList>
    </citation>
    <scope>NUCLEOTIDE SEQUENCE [LARGE SCALE GENOMIC DNA]</scope>
    <source>
        <strain evidence="3 4">TBRC6557</strain>
    </source>
</reference>
<dbReference type="AlphaFoldDB" id="A0A7Y6IR95"/>
<keyword evidence="2" id="KW-0812">Transmembrane</keyword>
<evidence type="ECO:0000313" key="4">
    <source>
        <dbReference type="Proteomes" id="UP000546126"/>
    </source>
</evidence>